<dbReference type="InterPro" id="IPR002999">
    <property type="entry name" value="Tudor"/>
</dbReference>
<feature type="region of interest" description="Disordered" evidence="4">
    <location>
        <begin position="873"/>
        <end position="900"/>
    </location>
</feature>
<keyword evidence="2" id="KW-0677">Repeat</keyword>
<evidence type="ECO:0000313" key="6">
    <source>
        <dbReference type="EMBL" id="KAK7238400.1"/>
    </source>
</evidence>
<feature type="compositionally biased region" description="Basic residues" evidence="4">
    <location>
        <begin position="2848"/>
        <end position="2872"/>
    </location>
</feature>
<dbReference type="SMART" id="SM00054">
    <property type="entry name" value="EFh"/>
    <property type="match status" value="7"/>
</dbReference>
<evidence type="ECO:0000256" key="3">
    <source>
        <dbReference type="ARBA" id="ARBA00022837"/>
    </source>
</evidence>
<dbReference type="CDD" id="cd04508">
    <property type="entry name" value="Tudor_SF"/>
    <property type="match status" value="1"/>
</dbReference>
<feature type="domain" description="EF-hand" evidence="5">
    <location>
        <begin position="5534"/>
        <end position="5569"/>
    </location>
</feature>
<evidence type="ECO:0000256" key="4">
    <source>
        <dbReference type="SAM" id="MobiDB-lite"/>
    </source>
</evidence>
<dbReference type="SUPFAM" id="SSF47473">
    <property type="entry name" value="EF-hand"/>
    <property type="match status" value="2"/>
</dbReference>
<evidence type="ECO:0000313" key="7">
    <source>
        <dbReference type="Proteomes" id="UP001363151"/>
    </source>
</evidence>
<sequence>MPSAPLMPAVAPVAVPPTVRVRVIDRHTQKSLDDVAVVVFVPADDHAPIVVPLAGGAAQITTDKDAKLAALQTLPARKFLVRATAPGYAQTTYCDGPISLYYEHVVVDAEGTPQKEVVVEMERRCVCVWLSCRDARTGDMLPTAKVRLRDTRGTGAAFVFDKPGEHTVDVGRPDALGDDAVYAVEVELSGYLLWGPKTVTLTHGAVVELHVDLRATDVRVDCRDLRTMQALDDVFVTLVAGDELDARNDVLFLGVGPRRVAAVDLEKPYRIEATAPNMRQVSATRPAIFRAGDFERSWSSASGDAAPLLVRVHLEPISVPEPFPTPELPVWGWLRLGDQRRDPDEPDPEEKPVPDDKWGEATVVITVVDATVRDAPVNLRGARVVVNGAVLCAVAGKTGDGGEPLAAKIRAPPHVDKSSTVAVTARAELAGYCGADEFTASTARVHVFAGGSESIVVALRRTTLAVRVIRADDEHRSFLPGDVQLKVTPTHASAPRPGVAPRRAPFLGDDDLFLDVLHAQATFDGTVAARRGGERGAPFVYDVVSVDGSVCLKDVARDALESRRRVGFAEAVAHALQSRPLDIGEAVACLHEHRGTYVVECSAKGFRLAGADDGNSLTKFFSGRDFAALGGHCVALPLVLPMEPSSAPLHIVACVDAVSGERVAATVAVGGATASVDAEGGGAAVDVPLPPGCAWTTVKVVATAKHWVQVGPYDAAVRADRRCEVTVKLRRADVVVHVLSQNRKKRLKGAALRLTKFFQGSQRDDHVERRIEAAVPLAVDPGARYRLSASLRKHRQLSMTQPFTVTEQMFRDAHARGETAPLRIAVDMDVAVGAIDLVVVDVAGVPVPAARVTATFVDARAPPVVVGHRRGVHELALPPPPPRDPAAPPPPPGGKRGDHAADLRCDCEGFVMVMVSPPRVHLKAGRLRKTTVVLRRTDVAVTLRDNRTGAPVSTTRRDAPTSVRVELVPIRDDAALEAELLMGGAAHAPFAPPVVFERGDDARADRFGNPKTVAVGAAYRVRVVADERLRLVAPIDPVVFDGSVFGPPKDLAPIEALMLEAARLAKRGRDPLADDELAWEMRRRLAAVLDVRVEPIVCHVVLDVVDARTNLPADDVVVSFSHAHFGTFRAGHRRGELLDVPCPGGGAAVEVDVVAEAADRVQLDPRVVTLRAGCGNPVTLYVRDADVVVHCVDADTGEALEPANLHLETAVGSPRAPPHEYLTRAVDASGRALVAPGVEYAVHAVVPRYRAVGSRTLRATTADFRHLDPHLPMQCTVRFEPCEVDLDVRVEDMATGMLLQRVHVALGPHVLGSARGVLAPLALPPGARDARWPVEAAFRGWVLCAPRTVDVAAAKVRGAPQMVTVLMRRCEVLVAAVDAFTREPLAHAAARLKPADGNDAAAPWELVHDDAPGEAGFVVDVAGPRRGAVCARRDDRYDVRCDDGGEERGCAVAELRRASGEHAAAYELEDRVELRRRGQGDYTLEATCEGYRQASHCELLANDGVRPTPMTFAVQDFVRLPAREPLRLTVELEALYGHADVRVLDGAGRPLDDADVWIDRHYVGKRRGRVRLRLPGGGAPHGAKVACVCPGYVLIRPATVELRCGACVAVAVEMQRCAALVRVEDARDGAPVDARVCLVPLRSADSGHRAPPKWVQVGSKVEAVYPDSGGWYGAVVRGVHGDGTYDVDFDDGARCDGVGPWHVREPGKEVLSKPAPLKADHDFDETLDVQAQTWCDWRTMKPVGVDVQPARYRVVVHDASGDYRQVSHLAPVEIRGAELLSLDDALAAHRVPDKAKAAAPAGLFGGLFGTSKKAKETAAASGARAAALLNELRARDARSRVAVLVVKVAPRCAKATIQVLDGSGLAPLPEASVKLGRVVLGTRRGNVEVDWAKIAPGDSLAPACPWQHAAGARVTGSGVPVAVDAALDGFVHISETTVPFTASGVTRVVVTMRRATVALKTVDSVTGAALGDVAVDLQPLDGQALVSWPLGHVYDGNDGARLAAPRVVVVGSRYRAVAQGSRLRQVSPDPAAVMTFGRHLWANGLPSDWDYELVVRLERRVTAVDVRVVDAGLNDAVLHDAKAVLGAGAGGASFSAAEGWTQDVEVAPGAKVLRDVAARAALEGYLQLPPRTLDIVVGDGGAPRVLRMRSLDVVVRPVSTYDRKALDDAEWRLVVEMADEDVDGEARARVAAVPRSARDRQRVRLGERYVADVGCPGWRLTTSAARLVFDVDERVGEFEAHAPGDAVPFEVPMEATTALVRLASVTVANGVAGDVRDSKLSAAETPIPLLDVVAVPLPRLLHAADKVDLEITAFVPDPSLDFVSPRTVTVNPGARAADGSWPAVTDVDAVFKRFHLIVTILDEKRNELRDATWTLDGESLVAWRKVAEGHRTQPIGSGGKHHVHLDTRYRLRVSASGRSQVDFREPVEFVDGDFTKSATKDGGWECRRQIVCVPCCATVELNVLDATTRESLPQAAVEFYGARSKTKLPYLLWNSEGTAPDDAGVRTIKLDNVPGGGDEVQLAVSATLPGYTHIDPKLFELRATRADAAVVQLELLMRKYYVVADVVDPRGDELRVRGAGVELRPATLADATDDVAKRQRAAAVVTFKPADVTGQSPVPVVLGVVYDVVATHLEPPRAVQREHLFRGAWRPGPETICFREEDFHELERKASEATRKMKKNAVSDDLRYPFLKRIVERPTWRALHSWTLAARAKRRPDLRAPPYALKVRAMATHCAVDVAVLDPEGAALTKAAVRYKARGADAWSALGAPRLADLTIPNGGLPTVMAFEATLPGYLSESPTTEKTLFATYRAAQPQNAAVERVELVLRRVDVAIRVTDGDGAALTRAKVTSRRARRRARRPRRRRRGAGRGARRPAPAAIADSDDEDAAADAELEIDDDGLYGRGRRRRRRYRLAASSPGLQPRTSLVAIADAGVRQHWAARGVDAPLVFTIALARAVAHVGVTVRDLAGAVLPDAALEVAGQKLRAGDHSVPAAPLVELDAGDAFERALSSCVLEGYFACSPKLPGVLAASARDHGVDTPLRLEVIMQETLVVVQLVERRRNVPIAAPLGCKFVATLTPVEEPPAELEDADPPQEFEDVRYPFLKRIVERPAWRGLHSWAAAAGAVRAPNTEPFAALSAELEARRRAERLALTRRHYPVVVTQVDEPASVVCGVRYLVAIDVVAEDGYAPPALRQVSHDSVDAAALFTEQQWLDRVPKDGCDFRVDPVPLVVKMERDANLILDARDADSDAPLPDCSVELGGVVFGTQRGMLDLDDDIETLMVGDEDHLDDALTTRTPTRRGPPAATRRVELRGELRGFVQVSPPAVDIDGRRRTSLVVLMRRALVVVDVRDGGGDESLFERLFAAESSAKCVVALTRTDDAHKEPLRPVRPPGDGEAPVFAVEPDAAYDLEVYSKDRVTHRRALRLDGGLFLASSEPHALVVRLLRSTVRVDLSVVDAVTKAPLAGRAAVGKTDVGEARGEVDVALPPADAGVVRLPLRCELDGYVLRAPRFVDCARGAVARCALELRSADVAVKVVLAGPRHGGPDNADDCAVALAPRRSGQAVAAFGAGPLRSVARVVEGAAYAWALTGDSGDAYALVREDAESRPRFQASDWDALERDEPLEVVVRVARKAGEAAVAVDADAPAAAVVLEVVDGDGAAVDAAEIYVGAVKLGTKRGACAVPVADGFESGGFAHADVAARCPGYALIGPKRVRLQPEREGPTTLRVVLRAARVALRVVDGSLDGDGSRMKEPLPGAWPEVRGLGSYDAALSAVDGEGFCILDPDAAYRLSVRWDALGRGPGARYRVRRATLSDDGAADPAMAGRTRLEWAAGFGDDGAVLAPGHLELWLARGRAARAAGAPHELHTPYGAERALLPLLLAREDDDASLDLPQRFRAWASDGDVSDGVFAEGVRHVHASLAALPVDELAGVAKALRRAVGRAPRDAYAAGAPTASLLAVPAAAFERPGDVRVDVEVEPVTCELLLEACEEATRVEIPLHACHVVAAWELAANVRRDRDPRARARIFQVAAPGGARARRSYSGSTLTAAADGWAQVTYETRARFAPRHFRRQELDRRAPLPLRVDLEPTVVDVNLVVVDAATEEDLDEALVSIHGIDVGENRGIVTLDLAELRARGAGAWVAKDGALALPLRVSARLDGFLDVEEHRWVRAGAREPGTAAATCTVLLRRSEVAALCVDAASGDPVKDLISVTLIPEFGWAEDAATAAAKAAGSVHFDRVSRADVLRWIAAEKDEAEAADLFDDEFAEPRPAINAAVVAREATLRALATPSCSTRELLKALGDLAPADVPGDELRRVVDEMSTHGTRSVAVGARYAVRASHVDYVAADPAQFVRFDARGWRSIPPAQPRVVTIPVTPVFVDVAITVVDDATSSEVEDAAVSLGDERLGLTRKARLRSFFTNSIGPKDVAVALAHPRYVLLEPRTVTLAPGAGETSIACRARRATVALRPTRDGVPVDGAVCALNDVDASLPRGAGVELGAAYVVSATHDALLQIEARTLSFDEHDFRGVLDASQPLIVDVPMEERGSYFTVTCVDEVSGDDVPECEVRVGDHALGVARGPVNEVAVRRPGHKGPIRVVAVAPAYVLASAAVIATPRGARGAADATVDEFDAEVAPPCNDVQDDCLTCVYAALKPSAGADTVLELRLRPMRVVVAVTHASEPAADLSSTHIAVVARDGLRRPPANLVIERIDVEELRETPQKPPLPTAASSRSVASLGNVTFDGMHKQQKWAWLVSGFPPSRDGYYVVARHAAARARDVAAFGLEDVLRRPRFDALKCDVLLEPVDGGVDLDVCDVDVEDQGALAKLPAADVALGHHRVGAWRGRVQLIEIAGGGRPRHLDVSSRLARFVLVGFGPLSAGFAGSRAPPPLRAAHEAAVDVGMRRAMASFVARNRSDGATLTGYTTTLRVYGGTDAETVVARDGEAVAVVAGAPRAGAIAAVLDGAALVRLDDAPGEDRRVPLRLLARRRGSFGDVPAELLPGDRVDAPERLYVVECHKEGYRQVSHRVEGTLEPFALPASLFAGNRSGGPVIIDVFVEKAAAELLFDVVDSDGAALEGAALEVDGVALADGARSCGVPIGAAGVSDVQVAASLAGYAQLAPAGPVRVDAAAPGPTKVAVVLERYVLHVGVLAADGAPANGATVTARFDGAGTALGAGPRRRPYVLPSRRGAYVVEAALEGSKQVDHLDPVAFESLSWFASPAAALADLAQASEDAAAFARRDRSHAPRERVARRLFFRRQGLAFYKWRLETTCLDADWDAAAPRGKHAFLVVRVAATASAVSVDVVDVDDGSAVPGAVVTLNGVSFGTQRGAVDAAAAGFARDAAGRLPSAEARFDGYHSADLLERRAGRATALTFKLRAHPVVCRVFEPARGAHAGGAVALLEGADASGARLAGYLRFGARKRRALARAARTVDARAVLRATLGAAGDRGVDVAGAFGSWDADWDGKLARGELCHAFASLRIALDAAEVAAILALVEDDGQKSDVCALLRGGGVDASLFVRARLEHALRRLDLERGVLVEAVFAEWDANGNGLLSRKELKAGLATMGLFEGVDDADVDAVFERTRASRADGVSLPDFIAFLGWSPAAVLARRLRGVLLKAEQLGTSLDAAFAAWDDDGDGRVSPAELAAGLKGLRSFGNLLSGDGAASERVVLELVKLFDVDGDGTISVRELYRFMGRDATVVTEMRLRRVIHGSGIGAEEAFRHFAGAADEVSSADLAAGVRRLPNFEDVTEDDAAKLAALYDATGDGTTSLNEFVRQVGATADVGEAEATLLLKLRGAVNEPAAPGERPRGFRAFKLACRARASGGALDADALGRVFRDLGVEDAPAAMLRLLVARLSTKPTVAVDDVLAFARRGGVGTPQDVATRLGEPSPHDGALRAHPDAAADKFGRLVASYEAAGLDVGAFFASLDANGNDAISPGELYAGLRRHDAFADMTRQDALRVLRHVDSSRNGAIEVGELEAFARDYKKRGEQTADVAAGPWTEAFGAARAAAALVAFADDGGALASLFSGAGALGAAALLDACRATEWPDLKVLEQRDLEAIIAQAGSDDSLDARELLAFLGTWRAYRATFAGNGSDTAETYATRAGFVVRKTAVADVRGTSAAGASDRWDLDVAWPEAADVRALRDAATPEALELLVRGAETAGAAPAQRPFDDVTHAIAVHLHPHVAARRQVDFPAGGDARELVATGDPGYAVRLGDGGDRRCVRKWRLGAVGAFKGTAWTDASTPVTFSDAAFDAMREAARAKQEEEIHDPRYRFCARAARHRLWRGLLTWTRVAGAAPPPRADPLLAIPLEIRVGATSAVAKLDVVDDEGRRLPEARVTVDGADKGLARGSLAIETEEDASGDVAVDFGAVLEGYVQLPPTRVVLEGGRETRVSLRMRRCDVHFSVVDEATGDALPAAELEIQSDGRADALRGAGVVTVRPDRGYRVAAKLPGWRQVDADVAAWPAAAFLEERGRVACVVRLAHASVPLVVDVVDAGDDHAPLANARVNLGGHAFGAVAPGATLELPWACASAQTAVAVDVGGDDTWLLLGPLSLDLRDVPAEPRSITIRVRRAAVVVDVVEDRAGAPAQRLVHATVTLVPVDGSSACRRATAPSGDALAVVPGSYDAAAAAPAMVQVGELRADLGVDRFRALADARQPLTLTLRLAVSSVDVAARVVDGAGALESARSL</sequence>
<feature type="domain" description="EF-hand" evidence="5">
    <location>
        <begin position="5957"/>
        <end position="5992"/>
    </location>
</feature>
<keyword evidence="1" id="KW-0479">Metal-binding</keyword>
<evidence type="ECO:0000256" key="2">
    <source>
        <dbReference type="ARBA" id="ARBA00022737"/>
    </source>
</evidence>
<dbReference type="Pfam" id="PF13202">
    <property type="entry name" value="EF-hand_5"/>
    <property type="match status" value="2"/>
</dbReference>
<comment type="caution">
    <text evidence="6">The sequence shown here is derived from an EMBL/GenBank/DDBJ whole genome shotgun (WGS) entry which is preliminary data.</text>
</comment>
<feature type="domain" description="EF-hand" evidence="5">
    <location>
        <begin position="5622"/>
        <end position="5657"/>
    </location>
</feature>
<dbReference type="PROSITE" id="PS50222">
    <property type="entry name" value="EF_HAND_2"/>
    <property type="match status" value="4"/>
</dbReference>
<feature type="domain" description="EF-hand" evidence="5">
    <location>
        <begin position="5667"/>
        <end position="5702"/>
    </location>
</feature>
<gene>
    <name evidence="6" type="ORF">SO694_00023362</name>
</gene>
<keyword evidence="7" id="KW-1185">Reference proteome</keyword>
<dbReference type="InterPro" id="IPR039647">
    <property type="entry name" value="EF_hand_pair_protein_CML-like"/>
</dbReference>
<dbReference type="Gene3D" id="1.10.238.10">
    <property type="entry name" value="EF-hand"/>
    <property type="match status" value="3"/>
</dbReference>
<dbReference type="PROSITE" id="PS00018">
    <property type="entry name" value="EF_HAND_1"/>
    <property type="match status" value="5"/>
</dbReference>
<protein>
    <submittedName>
        <fullName evidence="6">Calcium-binding protein</fullName>
    </submittedName>
</protein>
<dbReference type="SMART" id="SM00333">
    <property type="entry name" value="TUDOR"/>
    <property type="match status" value="1"/>
</dbReference>
<proteinExistence type="predicted"/>
<feature type="compositionally biased region" description="Pro residues" evidence="4">
    <location>
        <begin position="877"/>
        <end position="893"/>
    </location>
</feature>
<evidence type="ECO:0000259" key="5">
    <source>
        <dbReference type="PROSITE" id="PS50222"/>
    </source>
</evidence>
<organism evidence="6 7">
    <name type="scientific">Aureococcus anophagefferens</name>
    <name type="common">Harmful bloom alga</name>
    <dbReference type="NCBI Taxonomy" id="44056"/>
    <lineage>
        <taxon>Eukaryota</taxon>
        <taxon>Sar</taxon>
        <taxon>Stramenopiles</taxon>
        <taxon>Ochrophyta</taxon>
        <taxon>Pelagophyceae</taxon>
        <taxon>Pelagomonadales</taxon>
        <taxon>Pelagomonadaceae</taxon>
        <taxon>Aureococcus</taxon>
    </lineage>
</organism>
<dbReference type="Gene3D" id="2.30.30.140">
    <property type="match status" value="1"/>
</dbReference>
<feature type="region of interest" description="Disordered" evidence="4">
    <location>
        <begin position="2844"/>
        <end position="2886"/>
    </location>
</feature>
<accession>A0ABR1FTU4</accession>
<reference evidence="6 7" key="1">
    <citation type="submission" date="2024-03" db="EMBL/GenBank/DDBJ databases">
        <title>Aureococcus anophagefferens CCMP1851 and Kratosvirus quantuckense: Draft genome of a second virus-susceptible host strain in the model system.</title>
        <authorList>
            <person name="Chase E."/>
            <person name="Truchon A.R."/>
            <person name="Schepens W."/>
            <person name="Wilhelm S.W."/>
        </authorList>
    </citation>
    <scope>NUCLEOTIDE SEQUENCE [LARGE SCALE GENOMIC DNA]</scope>
    <source>
        <strain evidence="6 7">CCMP1851</strain>
    </source>
</reference>
<dbReference type="Proteomes" id="UP001363151">
    <property type="component" value="Unassembled WGS sequence"/>
</dbReference>
<dbReference type="InterPro" id="IPR011992">
    <property type="entry name" value="EF-hand-dom_pair"/>
</dbReference>
<dbReference type="InterPro" id="IPR002048">
    <property type="entry name" value="EF_hand_dom"/>
</dbReference>
<dbReference type="EMBL" id="JBBJCI010000230">
    <property type="protein sequence ID" value="KAK7238400.1"/>
    <property type="molecule type" value="Genomic_DNA"/>
</dbReference>
<dbReference type="PANTHER" id="PTHR10891">
    <property type="entry name" value="EF-HAND CALCIUM-BINDING DOMAIN CONTAINING PROTEIN"/>
    <property type="match status" value="1"/>
</dbReference>
<name>A0ABR1FTU4_AURAN</name>
<evidence type="ECO:0000256" key="1">
    <source>
        <dbReference type="ARBA" id="ARBA00022723"/>
    </source>
</evidence>
<dbReference type="InterPro" id="IPR018247">
    <property type="entry name" value="EF_Hand_1_Ca_BS"/>
</dbReference>
<keyword evidence="3" id="KW-0106">Calcium</keyword>